<evidence type="ECO:0000259" key="1">
    <source>
        <dbReference type="PROSITE" id="PS50918"/>
    </source>
</evidence>
<sequence>MAIENYMPDFAVEAVYDLTVPSLQAQGIKAVLVDLDNTLIAWNNPDGTPEMKQWLHDLRDAGIRIIVVSNNTKKRVQRAVEKFGIDYVYWALKPFTFGIDRAMKEFHYEKNEVVMVGDQLMTDIRAAHRAGIRSILVKPLVQHDSIKTQINRARERRVMRKITEKYGPITYKKEFNYGRNSLYWLWSNHSDDRQGWSWFHPPVST</sequence>
<proteinExistence type="predicted"/>
<dbReference type="PATRIC" id="fig|1035190.4.peg.907"/>
<dbReference type="NCBIfam" id="TIGR01662">
    <property type="entry name" value="HAD-SF-IIIA"/>
    <property type="match status" value="1"/>
</dbReference>
<dbReference type="GO" id="GO:0008962">
    <property type="term" value="F:phosphatidylglycerophosphatase activity"/>
    <property type="evidence" value="ECO:0007669"/>
    <property type="project" value="InterPro"/>
</dbReference>
<name>F9Q2U3_STROR</name>
<comment type="caution">
    <text evidence="2">The sequence shown here is derived from an EMBL/GenBank/DDBJ whole genome shotgun (WGS) entry which is preliminary data.</text>
</comment>
<dbReference type="Proteomes" id="UP000005621">
    <property type="component" value="Unassembled WGS sequence"/>
</dbReference>
<dbReference type="InterPro" id="IPR041492">
    <property type="entry name" value="HAD_2"/>
</dbReference>
<dbReference type="NCBIfam" id="TIGR01549">
    <property type="entry name" value="HAD-SF-IA-v1"/>
    <property type="match status" value="1"/>
</dbReference>
<dbReference type="AlphaFoldDB" id="F9Q2U3"/>
<dbReference type="GO" id="GO:0005737">
    <property type="term" value="C:cytoplasm"/>
    <property type="evidence" value="ECO:0007669"/>
    <property type="project" value="TreeGrafter"/>
</dbReference>
<dbReference type="InterPro" id="IPR010021">
    <property type="entry name" value="PGPP1/Gep4"/>
</dbReference>
<dbReference type="InterPro" id="IPR004170">
    <property type="entry name" value="WWE_dom"/>
</dbReference>
<dbReference type="CDD" id="cd16416">
    <property type="entry name" value="HAD_BsYqeG-like"/>
    <property type="match status" value="1"/>
</dbReference>
<dbReference type="Gene3D" id="3.40.50.1000">
    <property type="entry name" value="HAD superfamily/HAD-like"/>
    <property type="match status" value="1"/>
</dbReference>
<gene>
    <name evidence="2" type="ORF">HMPREF9950_1379</name>
</gene>
<dbReference type="PANTHER" id="PTHR19288">
    <property type="entry name" value="4-NITROPHENYLPHOSPHATASE-RELATED"/>
    <property type="match status" value="1"/>
</dbReference>
<dbReference type="PROSITE" id="PS50918">
    <property type="entry name" value="WWE"/>
    <property type="match status" value="1"/>
</dbReference>
<dbReference type="NCBIfam" id="TIGR01668">
    <property type="entry name" value="YqeG_hyp_ppase"/>
    <property type="match status" value="1"/>
</dbReference>
<dbReference type="InterPro" id="IPR006549">
    <property type="entry name" value="HAD-SF_hydro_IIIA"/>
</dbReference>
<protein>
    <submittedName>
        <fullName evidence="2">HAD phosphatase, family IIIA</fullName>
        <ecNumber evidence="2">3.1.3.-</ecNumber>
    </submittedName>
</protein>
<dbReference type="SUPFAM" id="SSF56784">
    <property type="entry name" value="HAD-like"/>
    <property type="match status" value="1"/>
</dbReference>
<dbReference type="InterPro" id="IPR023214">
    <property type="entry name" value="HAD_sf"/>
</dbReference>
<dbReference type="EMBL" id="AFUU01000003">
    <property type="protein sequence ID" value="EGV01416.1"/>
    <property type="molecule type" value="Genomic_DNA"/>
</dbReference>
<dbReference type="EC" id="3.1.3.-" evidence="2"/>
<reference evidence="2 3" key="1">
    <citation type="submission" date="2011-07" db="EMBL/GenBank/DDBJ databases">
        <authorList>
            <person name="Harkins D.M."/>
            <person name="Madupu R."/>
            <person name="Durkin A.S."/>
            <person name="Torralba M."/>
            <person name="Methe B."/>
            <person name="Sutton G.G."/>
            <person name="Nelson K.E."/>
        </authorList>
    </citation>
    <scope>NUCLEOTIDE SEQUENCE [LARGE SCALE GENOMIC DNA]</scope>
    <source>
        <strain evidence="2 3">SK313</strain>
    </source>
</reference>
<accession>F9Q2U3</accession>
<dbReference type="InterPro" id="IPR036412">
    <property type="entry name" value="HAD-like_sf"/>
</dbReference>
<evidence type="ECO:0000313" key="2">
    <source>
        <dbReference type="EMBL" id="EGV01416.1"/>
    </source>
</evidence>
<keyword evidence="2" id="KW-0378">Hydrolase</keyword>
<dbReference type="PANTHER" id="PTHR19288:SF25">
    <property type="entry name" value="PHOSPHATIDYLGLYCEROPHOSPHATASE GEP4, MITOCHONDRIAL"/>
    <property type="match status" value="1"/>
</dbReference>
<organism evidence="2 3">
    <name type="scientific">Streptococcus oralis SK313</name>
    <dbReference type="NCBI Taxonomy" id="1035190"/>
    <lineage>
        <taxon>Bacteria</taxon>
        <taxon>Bacillati</taxon>
        <taxon>Bacillota</taxon>
        <taxon>Bacilli</taxon>
        <taxon>Lactobacillales</taxon>
        <taxon>Streptococcaceae</taxon>
        <taxon>Streptococcus</taxon>
    </lineage>
</organism>
<dbReference type="FunFam" id="3.40.50.1000:FF:000157">
    <property type="entry name" value="HAD phosphatase, family IIIA"/>
    <property type="match status" value="1"/>
</dbReference>
<dbReference type="InterPro" id="IPR006439">
    <property type="entry name" value="HAD-SF_hydro_IA"/>
</dbReference>
<evidence type="ECO:0000313" key="3">
    <source>
        <dbReference type="Proteomes" id="UP000005621"/>
    </source>
</evidence>
<dbReference type="Pfam" id="PF13419">
    <property type="entry name" value="HAD_2"/>
    <property type="match status" value="1"/>
</dbReference>
<feature type="domain" description="WWE" evidence="1">
    <location>
        <begin position="170"/>
        <end position="205"/>
    </location>
</feature>